<proteinExistence type="predicted"/>
<dbReference type="EMBL" id="BAAAEN010000041">
    <property type="protein sequence ID" value="GAA0532514.1"/>
    <property type="molecule type" value="Genomic_DNA"/>
</dbReference>
<evidence type="ECO:0000313" key="1">
    <source>
        <dbReference type="EMBL" id="GAA0532514.1"/>
    </source>
</evidence>
<organism evidence="1 2">
    <name type="scientific">Pigmentiphaga daeguensis</name>
    <dbReference type="NCBI Taxonomy" id="414049"/>
    <lineage>
        <taxon>Bacteria</taxon>
        <taxon>Pseudomonadati</taxon>
        <taxon>Pseudomonadota</taxon>
        <taxon>Betaproteobacteria</taxon>
        <taxon>Burkholderiales</taxon>
        <taxon>Alcaligenaceae</taxon>
        <taxon>Pigmentiphaga</taxon>
    </lineage>
</organism>
<gene>
    <name evidence="1" type="ORF">GCM10009097_57260</name>
</gene>
<name>A0ABN1D2G7_9BURK</name>
<accession>A0ABN1D2G7</accession>
<evidence type="ECO:0000313" key="2">
    <source>
        <dbReference type="Proteomes" id="UP001501706"/>
    </source>
</evidence>
<reference evidence="1 2" key="1">
    <citation type="journal article" date="2019" name="Int. J. Syst. Evol. Microbiol.">
        <title>The Global Catalogue of Microorganisms (GCM) 10K type strain sequencing project: providing services to taxonomists for standard genome sequencing and annotation.</title>
        <authorList>
            <consortium name="The Broad Institute Genomics Platform"/>
            <consortium name="The Broad Institute Genome Sequencing Center for Infectious Disease"/>
            <person name="Wu L."/>
            <person name="Ma J."/>
        </authorList>
    </citation>
    <scope>NUCLEOTIDE SEQUENCE [LARGE SCALE GENOMIC DNA]</scope>
    <source>
        <strain evidence="1 2">JCM 14330</strain>
    </source>
</reference>
<dbReference type="Proteomes" id="UP001501706">
    <property type="component" value="Unassembled WGS sequence"/>
</dbReference>
<dbReference type="RefSeq" id="WP_343928733.1">
    <property type="nucleotide sequence ID" value="NZ_BAAAEN010000041.1"/>
</dbReference>
<comment type="caution">
    <text evidence="1">The sequence shown here is derived from an EMBL/GenBank/DDBJ whole genome shotgun (WGS) entry which is preliminary data.</text>
</comment>
<keyword evidence="2" id="KW-1185">Reference proteome</keyword>
<sequence>MDKDDNGILGQLHGEAIAQATNALPDPATATDLNPSVLITVERVGRVRIRFVRKQARRAKHSHYFWAATRAERVSSSAPADPT</sequence>
<protein>
    <submittedName>
        <fullName evidence="1">Uncharacterized protein</fullName>
    </submittedName>
</protein>